<feature type="domain" description="Enoyl-CoA hydratase/isomerase" evidence="4">
    <location>
        <begin position="19"/>
        <end position="363"/>
    </location>
</feature>
<dbReference type="STRING" id="1348657.M622_07685"/>
<dbReference type="Pfam" id="PF16113">
    <property type="entry name" value="ECH_2"/>
    <property type="match status" value="1"/>
</dbReference>
<comment type="caution">
    <text evidence="5">The sequence shown here is derived from an EMBL/GenBank/DDBJ whole genome shotgun (WGS) entry which is preliminary data.</text>
</comment>
<comment type="catalytic activity">
    <reaction evidence="1">
        <text>3-hydroxy-2-methylpropanoyl-CoA + H2O = 3-hydroxy-2-methylpropanoate + CoA + H(+)</text>
        <dbReference type="Rhea" id="RHEA:20888"/>
        <dbReference type="ChEBI" id="CHEBI:11805"/>
        <dbReference type="ChEBI" id="CHEBI:15377"/>
        <dbReference type="ChEBI" id="CHEBI:15378"/>
        <dbReference type="ChEBI" id="CHEBI:57287"/>
        <dbReference type="ChEBI" id="CHEBI:57340"/>
        <dbReference type="EC" id="3.1.2.4"/>
    </reaction>
</comment>
<accession>T0ALV6</accession>
<dbReference type="InterPro" id="IPR032259">
    <property type="entry name" value="HIBYL-CoA-H"/>
</dbReference>
<dbReference type="NCBIfam" id="NF004127">
    <property type="entry name" value="PRK05617.1"/>
    <property type="match status" value="1"/>
</dbReference>
<keyword evidence="3" id="KW-0378">Hydrolase</keyword>
<evidence type="ECO:0000256" key="2">
    <source>
        <dbReference type="ARBA" id="ARBA00011915"/>
    </source>
</evidence>
<protein>
    <recommendedName>
        <fullName evidence="2">3-hydroxyisobutyryl-CoA hydrolase</fullName>
        <ecNumber evidence="2">3.1.2.4</ecNumber>
    </recommendedName>
</protein>
<dbReference type="SUPFAM" id="SSF52096">
    <property type="entry name" value="ClpP/crotonase"/>
    <property type="match status" value="1"/>
</dbReference>
<name>T0ALV6_9RHOO</name>
<dbReference type="EMBL" id="ATJV01000114">
    <property type="protein sequence ID" value="EPZ13844.1"/>
    <property type="molecule type" value="Genomic_DNA"/>
</dbReference>
<sequence>MNDCVILREIPTACGRRFGHATLNAPQRLNALSLEMIDRLAPQLAAWAEDSEIVGVLLDGSGDKAFCAGGDVAALYRAIKAAPAGQVAPEIATFFEHEYRLDHLIHTYPKPLLCWGQGVVMGGGLGLMAGASHRVVTPSTRMAMPEITIGIYPDVGGSWFLRRMPGRAGLFLALTGAPINAADARFAGLADYLIDERERARLPALIGATHWQAAEDGGSAANHARLDALLHPLSAPADSIPTSRLRTHFDRIEALIGNDRLVDIAHRLRALTDDEDSWLATAGNTFAHGAPSSARLSWELWQRTRHMSLAEVFRVEYIVSVACTSKADFAEGVRALLIDKDRQPRWRHADLGEISASEIADHFRPRFSGAHPLADLD</sequence>
<dbReference type="AlphaFoldDB" id="T0ALV6"/>
<dbReference type="Gene3D" id="3.90.226.10">
    <property type="entry name" value="2-enoyl-CoA Hydratase, Chain A, domain 1"/>
    <property type="match status" value="1"/>
</dbReference>
<dbReference type="CDD" id="cd06558">
    <property type="entry name" value="crotonase-like"/>
    <property type="match status" value="1"/>
</dbReference>
<organism evidence="5 6">
    <name type="scientific">Thauera terpenica 58Eu</name>
    <dbReference type="NCBI Taxonomy" id="1348657"/>
    <lineage>
        <taxon>Bacteria</taxon>
        <taxon>Pseudomonadati</taxon>
        <taxon>Pseudomonadota</taxon>
        <taxon>Betaproteobacteria</taxon>
        <taxon>Rhodocyclales</taxon>
        <taxon>Zoogloeaceae</taxon>
        <taxon>Thauera</taxon>
    </lineage>
</organism>
<evidence type="ECO:0000256" key="1">
    <source>
        <dbReference type="ARBA" id="ARBA00001709"/>
    </source>
</evidence>
<dbReference type="Proteomes" id="UP000015455">
    <property type="component" value="Unassembled WGS sequence"/>
</dbReference>
<dbReference type="GO" id="GO:0005829">
    <property type="term" value="C:cytosol"/>
    <property type="evidence" value="ECO:0007669"/>
    <property type="project" value="TreeGrafter"/>
</dbReference>
<dbReference type="eggNOG" id="COG1024">
    <property type="taxonomic scope" value="Bacteria"/>
</dbReference>
<proteinExistence type="predicted"/>
<dbReference type="RefSeq" id="WP_021250950.1">
    <property type="nucleotide sequence ID" value="NZ_ATJV01000114.1"/>
</dbReference>
<reference evidence="5 6" key="1">
    <citation type="submission" date="2013-06" db="EMBL/GenBank/DDBJ databases">
        <title>Draft genome sequence of Thauera terpenica.</title>
        <authorList>
            <person name="Liu B."/>
            <person name="Frostegard A.H."/>
            <person name="Shapleigh J.P."/>
        </authorList>
    </citation>
    <scope>NUCLEOTIDE SEQUENCE [LARGE SCALE GENOMIC DNA]</scope>
    <source>
        <strain evidence="5 6">58Eu</strain>
    </source>
</reference>
<dbReference type="OrthoDB" id="9790967at2"/>
<gene>
    <name evidence="5" type="ORF">M622_07685</name>
</gene>
<dbReference type="PATRIC" id="fig|1348657.5.peg.3568"/>
<evidence type="ECO:0000256" key="3">
    <source>
        <dbReference type="ARBA" id="ARBA00022801"/>
    </source>
</evidence>
<evidence type="ECO:0000313" key="5">
    <source>
        <dbReference type="EMBL" id="EPZ13844.1"/>
    </source>
</evidence>
<dbReference type="PANTHER" id="PTHR43176">
    <property type="entry name" value="3-HYDROXYISOBUTYRYL-COA HYDROLASE-RELATED"/>
    <property type="match status" value="1"/>
</dbReference>
<dbReference type="InterPro" id="IPR029045">
    <property type="entry name" value="ClpP/crotonase-like_dom_sf"/>
</dbReference>
<keyword evidence="6" id="KW-1185">Reference proteome</keyword>
<dbReference type="GO" id="GO:0006574">
    <property type="term" value="P:L-valine catabolic process"/>
    <property type="evidence" value="ECO:0007669"/>
    <property type="project" value="TreeGrafter"/>
</dbReference>
<evidence type="ECO:0000313" key="6">
    <source>
        <dbReference type="Proteomes" id="UP000015455"/>
    </source>
</evidence>
<dbReference type="PANTHER" id="PTHR43176:SF3">
    <property type="entry name" value="3-HYDROXYISOBUTYRYL-COA HYDROLASE, MITOCHONDRIAL"/>
    <property type="match status" value="1"/>
</dbReference>
<dbReference type="GO" id="GO:0003860">
    <property type="term" value="F:3-hydroxyisobutyryl-CoA hydrolase activity"/>
    <property type="evidence" value="ECO:0007669"/>
    <property type="project" value="UniProtKB-EC"/>
</dbReference>
<dbReference type="InterPro" id="IPR045004">
    <property type="entry name" value="ECH_dom"/>
</dbReference>
<dbReference type="EC" id="3.1.2.4" evidence="2"/>
<evidence type="ECO:0000259" key="4">
    <source>
        <dbReference type="Pfam" id="PF16113"/>
    </source>
</evidence>